<feature type="compositionally biased region" description="Basic and acidic residues" evidence="1">
    <location>
        <begin position="208"/>
        <end position="239"/>
    </location>
</feature>
<feature type="region of interest" description="Disordered" evidence="1">
    <location>
        <begin position="208"/>
        <end position="258"/>
    </location>
</feature>
<keyword evidence="4" id="KW-1185">Reference proteome</keyword>
<dbReference type="PANTHER" id="PTHR31052:SF3">
    <property type="entry name" value="COBRA-LIKE PROTEIN 7"/>
    <property type="match status" value="1"/>
</dbReference>
<proteinExistence type="predicted"/>
<protein>
    <submittedName>
        <fullName evidence="3">COBRA-like protein-7</fullName>
    </submittedName>
</protein>
<comment type="caution">
    <text evidence="3">The sequence shown here is derived from an EMBL/GenBank/DDBJ whole genome shotgun (WGS) entry which is preliminary data.</text>
</comment>
<dbReference type="Proteomes" id="UP000585474">
    <property type="component" value="Unassembled WGS sequence"/>
</dbReference>
<evidence type="ECO:0000313" key="3">
    <source>
        <dbReference type="EMBL" id="GFZ21719.1"/>
    </source>
</evidence>
<dbReference type="PANTHER" id="PTHR31052">
    <property type="entry name" value="COBRA-LIKE PROTEIN 7"/>
    <property type="match status" value="1"/>
</dbReference>
<keyword evidence="2" id="KW-0732">Signal</keyword>
<evidence type="ECO:0000313" key="4">
    <source>
        <dbReference type="Proteomes" id="UP000585474"/>
    </source>
</evidence>
<reference evidence="3 4" key="1">
    <citation type="submission" date="2019-07" db="EMBL/GenBank/DDBJ databases">
        <title>De Novo Assembly of kiwifruit Actinidia rufa.</title>
        <authorList>
            <person name="Sugita-Konishi S."/>
            <person name="Sato K."/>
            <person name="Mori E."/>
            <person name="Abe Y."/>
            <person name="Kisaki G."/>
            <person name="Hamano K."/>
            <person name="Suezawa K."/>
            <person name="Otani M."/>
            <person name="Fukuda T."/>
            <person name="Manabe T."/>
            <person name="Gomi K."/>
            <person name="Tabuchi M."/>
            <person name="Akimitsu K."/>
            <person name="Kataoka I."/>
        </authorList>
    </citation>
    <scope>NUCLEOTIDE SEQUENCE [LARGE SCALE GENOMIC DNA]</scope>
    <source>
        <strain evidence="4">cv. Fuchu</strain>
    </source>
</reference>
<feature type="signal peptide" evidence="2">
    <location>
        <begin position="1"/>
        <end position="23"/>
    </location>
</feature>
<dbReference type="AlphaFoldDB" id="A0A7J0HF73"/>
<feature type="compositionally biased region" description="Low complexity" evidence="1">
    <location>
        <begin position="245"/>
        <end position="258"/>
    </location>
</feature>
<dbReference type="OrthoDB" id="1928904at2759"/>
<organism evidence="3 4">
    <name type="scientific">Actinidia rufa</name>
    <dbReference type="NCBI Taxonomy" id="165716"/>
    <lineage>
        <taxon>Eukaryota</taxon>
        <taxon>Viridiplantae</taxon>
        <taxon>Streptophyta</taxon>
        <taxon>Embryophyta</taxon>
        <taxon>Tracheophyta</taxon>
        <taxon>Spermatophyta</taxon>
        <taxon>Magnoliopsida</taxon>
        <taxon>eudicotyledons</taxon>
        <taxon>Gunneridae</taxon>
        <taxon>Pentapetalae</taxon>
        <taxon>asterids</taxon>
        <taxon>Ericales</taxon>
        <taxon>Actinidiaceae</taxon>
        <taxon>Actinidia</taxon>
    </lineage>
</organism>
<name>A0A7J0HF73_9ERIC</name>
<evidence type="ECO:0000256" key="2">
    <source>
        <dbReference type="SAM" id="SignalP"/>
    </source>
</evidence>
<feature type="chain" id="PRO_5029568927" evidence="2">
    <location>
        <begin position="24"/>
        <end position="503"/>
    </location>
</feature>
<sequence length="503" mass="55100">MTPTLFIVPLLLSLLSSLSLTHAQSIAPSPAAAAAACNGIFLSYAYTRGAQLPPTLKSNPTRQPYRFESTVTILNNGLDPLKSWKVWVGFTHEEYLVSASNAILSDGTSLPAGVGNGTVFVGYPSTDLETAIETAGDLTQMSTRIDLVGTQFGVGSPNIPMPANISLANDGFVCPKPTLQEEQEAELEEQDQWTRTPQDRQWTVAPHGEYHQESQQEHQHRQEKGQWKDQKITDIDQCRRGGSSRGHPSSGSSRLRTSVSTGRVIGIVRPIMARASLATSFANPNRTKVEKLREPPEEPRPLEPGVASAVATWEVETRPRRVSSNNNSEIACSNSDNELSRGLSSTLSRCLNITSNVTSKFSSFEKTGHRLRPWADVIVTRADVTGLMSQDTRAGVTGTRADVTRAASQIAAMTSPDDVTDDVGAWEARGARGGAWEARELLLSVDLTRGMCWRRVRARGLSSGAVFEFNGLRIARGTQWCVQKSDWDRFLFDRDRASYEKHS</sequence>
<feature type="compositionally biased region" description="Polar residues" evidence="1">
    <location>
        <begin position="322"/>
        <end position="338"/>
    </location>
</feature>
<gene>
    <name evidence="3" type="ORF">Acr_29g0008810</name>
</gene>
<evidence type="ECO:0000256" key="1">
    <source>
        <dbReference type="SAM" id="MobiDB-lite"/>
    </source>
</evidence>
<accession>A0A7J0HF73</accession>
<feature type="region of interest" description="Disordered" evidence="1">
    <location>
        <begin position="318"/>
        <end position="338"/>
    </location>
</feature>
<dbReference type="EMBL" id="BJWL01000029">
    <property type="protein sequence ID" value="GFZ21719.1"/>
    <property type="molecule type" value="Genomic_DNA"/>
</dbReference>